<protein>
    <submittedName>
        <fullName evidence="1">Uncharacterized protein</fullName>
    </submittedName>
</protein>
<dbReference type="AlphaFoldDB" id="A0A5J9WSM4"/>
<evidence type="ECO:0000313" key="1">
    <source>
        <dbReference type="EMBL" id="TVU50876.1"/>
    </source>
</evidence>
<comment type="caution">
    <text evidence="1">The sequence shown here is derived from an EMBL/GenBank/DDBJ whole genome shotgun (WGS) entry which is preliminary data.</text>
</comment>
<dbReference type="Gramene" id="TVU50876">
    <property type="protein sequence ID" value="TVU50876"/>
    <property type="gene ID" value="EJB05_02270"/>
</dbReference>
<evidence type="ECO:0000313" key="2">
    <source>
        <dbReference type="Proteomes" id="UP000324897"/>
    </source>
</evidence>
<gene>
    <name evidence="1" type="ORF">EJB05_02270</name>
</gene>
<organism evidence="1 2">
    <name type="scientific">Eragrostis curvula</name>
    <name type="common">weeping love grass</name>
    <dbReference type="NCBI Taxonomy" id="38414"/>
    <lineage>
        <taxon>Eukaryota</taxon>
        <taxon>Viridiplantae</taxon>
        <taxon>Streptophyta</taxon>
        <taxon>Embryophyta</taxon>
        <taxon>Tracheophyta</taxon>
        <taxon>Spermatophyta</taxon>
        <taxon>Magnoliopsida</taxon>
        <taxon>Liliopsida</taxon>
        <taxon>Poales</taxon>
        <taxon>Poaceae</taxon>
        <taxon>PACMAD clade</taxon>
        <taxon>Chloridoideae</taxon>
        <taxon>Eragrostideae</taxon>
        <taxon>Eragrostidinae</taxon>
        <taxon>Eragrostis</taxon>
    </lineage>
</organism>
<accession>A0A5J9WSM4</accession>
<dbReference type="Proteomes" id="UP000324897">
    <property type="component" value="Chromosome 6"/>
</dbReference>
<dbReference type="EMBL" id="RWGY01000002">
    <property type="protein sequence ID" value="TVU50876.1"/>
    <property type="molecule type" value="Genomic_DNA"/>
</dbReference>
<feature type="non-terminal residue" evidence="1">
    <location>
        <position position="1"/>
    </location>
</feature>
<reference evidence="1 2" key="1">
    <citation type="journal article" date="2019" name="Sci. Rep.">
        <title>A high-quality genome of Eragrostis curvula grass provides insights into Poaceae evolution and supports new strategies to enhance forage quality.</title>
        <authorList>
            <person name="Carballo J."/>
            <person name="Santos B.A.C.M."/>
            <person name="Zappacosta D."/>
            <person name="Garbus I."/>
            <person name="Selva J.P."/>
            <person name="Gallo C.A."/>
            <person name="Diaz A."/>
            <person name="Albertini E."/>
            <person name="Caccamo M."/>
            <person name="Echenique V."/>
        </authorList>
    </citation>
    <scope>NUCLEOTIDE SEQUENCE [LARGE SCALE GENOMIC DNA]</scope>
    <source>
        <strain evidence="2">cv. Victoria</strain>
        <tissue evidence="1">Leaf</tissue>
    </source>
</reference>
<name>A0A5J9WSM4_9POAL</name>
<proteinExistence type="predicted"/>
<keyword evidence="2" id="KW-1185">Reference proteome</keyword>
<sequence>MWLTYIYQQSYALYILEKLQFNRPIDKWEGRDFRMYTIDKISIICPTPSHTCYPLPDCDTPNCEDYCEKFKSKPREGAECRKKNKECCCKNSAT</sequence>